<keyword evidence="4" id="KW-1185">Reference proteome</keyword>
<organism evidence="3 4">
    <name type="scientific">Pseudarthrobacter humi</name>
    <dbReference type="NCBI Taxonomy" id="2952523"/>
    <lineage>
        <taxon>Bacteria</taxon>
        <taxon>Bacillati</taxon>
        <taxon>Actinomycetota</taxon>
        <taxon>Actinomycetes</taxon>
        <taxon>Micrococcales</taxon>
        <taxon>Micrococcaceae</taxon>
        <taxon>Pseudarthrobacter</taxon>
    </lineage>
</organism>
<keyword evidence="2" id="KW-0472">Membrane</keyword>
<reference evidence="3 4" key="1">
    <citation type="submission" date="2022-06" db="EMBL/GenBank/DDBJ databases">
        <title>Pseudarthrobacter sp. strain RMG13 Genome sequencing and assembly.</title>
        <authorList>
            <person name="Kim I."/>
        </authorList>
    </citation>
    <scope>NUCLEOTIDE SEQUENCE [LARGE SCALE GENOMIC DNA]</scope>
    <source>
        <strain evidence="3 4">RMG13</strain>
    </source>
</reference>
<feature type="transmembrane region" description="Helical" evidence="2">
    <location>
        <begin position="102"/>
        <end position="123"/>
    </location>
</feature>
<proteinExistence type="predicted"/>
<evidence type="ECO:0000256" key="2">
    <source>
        <dbReference type="SAM" id="Phobius"/>
    </source>
</evidence>
<feature type="region of interest" description="Disordered" evidence="1">
    <location>
        <begin position="1"/>
        <end position="22"/>
    </location>
</feature>
<evidence type="ECO:0000313" key="4">
    <source>
        <dbReference type="Proteomes" id="UP001524318"/>
    </source>
</evidence>
<evidence type="ECO:0008006" key="5">
    <source>
        <dbReference type="Google" id="ProtNLM"/>
    </source>
</evidence>
<accession>A0ABT1LRT0</accession>
<dbReference type="Proteomes" id="UP001524318">
    <property type="component" value="Unassembled WGS sequence"/>
</dbReference>
<keyword evidence="2" id="KW-1133">Transmembrane helix</keyword>
<sequence length="131" mass="13686">MSLAPLHNPSIAPAPASPKAHGSGEGTASLAFSLIAPASMYLTGPLSLLAALFTRPSEGPGRLDWVAPLVLWSYPALFGLLAVTLGIVSLRVFVRRSNGWRAGVAALWISAAEVAMGLVLVLMDGDFMILF</sequence>
<dbReference type="EMBL" id="JANCLV010000008">
    <property type="protein sequence ID" value="MCP9000681.1"/>
    <property type="molecule type" value="Genomic_DNA"/>
</dbReference>
<evidence type="ECO:0000313" key="3">
    <source>
        <dbReference type="EMBL" id="MCP9000681.1"/>
    </source>
</evidence>
<dbReference type="RefSeq" id="WP_254750888.1">
    <property type="nucleotide sequence ID" value="NZ_JANCLV010000008.1"/>
</dbReference>
<keyword evidence="2" id="KW-0812">Transmembrane</keyword>
<feature type="transmembrane region" description="Helical" evidence="2">
    <location>
        <begin position="65"/>
        <end position="90"/>
    </location>
</feature>
<comment type="caution">
    <text evidence="3">The sequence shown here is derived from an EMBL/GenBank/DDBJ whole genome shotgun (WGS) entry which is preliminary data.</text>
</comment>
<evidence type="ECO:0000256" key="1">
    <source>
        <dbReference type="SAM" id="MobiDB-lite"/>
    </source>
</evidence>
<gene>
    <name evidence="3" type="ORF">NFC73_13215</name>
</gene>
<protein>
    <recommendedName>
        <fullName evidence="5">Integral membrane protein</fullName>
    </recommendedName>
</protein>
<feature type="transmembrane region" description="Helical" evidence="2">
    <location>
        <begin position="30"/>
        <end position="53"/>
    </location>
</feature>
<name>A0ABT1LRT0_9MICC</name>
<feature type="compositionally biased region" description="Low complexity" evidence="1">
    <location>
        <begin position="9"/>
        <end position="20"/>
    </location>
</feature>